<dbReference type="Gene3D" id="1.20.80.10">
    <property type="match status" value="1"/>
</dbReference>
<reference evidence="4 5" key="1">
    <citation type="submission" date="2024-02" db="EMBL/GenBank/DDBJ databases">
        <authorList>
            <person name="Daric V."/>
            <person name="Darras S."/>
        </authorList>
    </citation>
    <scope>NUCLEOTIDE SEQUENCE [LARGE SCALE GENOMIC DNA]</scope>
</reference>
<dbReference type="PROSITE" id="PS50057">
    <property type="entry name" value="FERM_3"/>
    <property type="match status" value="1"/>
</dbReference>
<dbReference type="Pfam" id="PF24522">
    <property type="entry name" value="KRIT1_FRMD8_FERM_C"/>
    <property type="match status" value="1"/>
</dbReference>
<comment type="caution">
    <text evidence="4">The sequence shown here is derived from an EMBL/GenBank/DDBJ whole genome shotgun (WGS) entry which is preliminary data.</text>
</comment>
<gene>
    <name evidence="4" type="ORF">CVLEPA_LOCUS5954</name>
</gene>
<evidence type="ECO:0000313" key="4">
    <source>
        <dbReference type="EMBL" id="CAK8676486.1"/>
    </source>
</evidence>
<dbReference type="Proteomes" id="UP001642483">
    <property type="component" value="Unassembled WGS sequence"/>
</dbReference>
<accession>A0ABP0FAR9</accession>
<evidence type="ECO:0000256" key="1">
    <source>
        <dbReference type="ARBA" id="ARBA00039547"/>
    </source>
</evidence>
<dbReference type="PANTHER" id="PTHR13283">
    <property type="entry name" value="KREV INTERACTION TRAPPED 1-RELATED"/>
    <property type="match status" value="1"/>
</dbReference>
<feature type="domain" description="FERM" evidence="3">
    <location>
        <begin position="3"/>
        <end position="340"/>
    </location>
</feature>
<dbReference type="Gene3D" id="3.10.20.90">
    <property type="entry name" value="Phosphatidylinositol 3-kinase Catalytic Subunit, Chain A, domain 1"/>
    <property type="match status" value="1"/>
</dbReference>
<evidence type="ECO:0000259" key="3">
    <source>
        <dbReference type="PROSITE" id="PS50057"/>
    </source>
</evidence>
<dbReference type="Gene3D" id="2.30.29.30">
    <property type="entry name" value="Pleckstrin-homology domain (PH domain)/Phosphotyrosine-binding domain (PTB)"/>
    <property type="match status" value="1"/>
</dbReference>
<sequence length="456" mass="51887">MSMSVVIYLPDNTGHQFDIPNGNYTTTSQYLQLMIATLKLPDSLAKKSFALWLKSPLLDVQLKPQHVPFRMVKQWPMLLEKYSMATDYEKAQDEPALIFRRNAFLTKEDEVQITNEAILNILMMEAKSCIQQGIYPCDTEDIEQLGALLCLGKDEEHKQDEDKHGMESVVKENLPTLVPSHMARAKRSFLNRQQSMEERVMVCLKKASKESSINCTLEFMKICWQLPYYGSVIFSGFVEKASHSTFSLWFSSQTQMCVLIAINTNGVWVIDKEKKHVLIGLLYDDFNWEMTTPEPNEDGLNADTELQLPSLFLEFDDEKTKTNQLLQIVSKQAPMMDSMIETCILMIREKEQIAQAQNMASSGDESNGLKSKANAITSASTTRVRPLFERQNSVTSSHPEKLILTKMSDSDESSQSNPSSPIDLEHTQKPGKRKIFKKVAGRQKGFSHSEEHHELL</sequence>
<dbReference type="InterPro" id="IPR051594">
    <property type="entry name" value="KRIT1/FRMD8"/>
</dbReference>
<evidence type="ECO:0000313" key="5">
    <source>
        <dbReference type="Proteomes" id="UP001642483"/>
    </source>
</evidence>
<dbReference type="PANTHER" id="PTHR13283:SF10">
    <property type="entry name" value="FERM DOMAIN-CONTAINING PROTEIN 8"/>
    <property type="match status" value="1"/>
</dbReference>
<name>A0ABP0FAR9_CLALP</name>
<dbReference type="InterPro" id="IPR011993">
    <property type="entry name" value="PH-like_dom_sf"/>
</dbReference>
<dbReference type="SMART" id="SM00295">
    <property type="entry name" value="B41"/>
    <property type="match status" value="1"/>
</dbReference>
<dbReference type="InterPro" id="IPR000299">
    <property type="entry name" value="FERM_domain"/>
</dbReference>
<dbReference type="InterPro" id="IPR019748">
    <property type="entry name" value="FERM_central"/>
</dbReference>
<dbReference type="InterPro" id="IPR057096">
    <property type="entry name" value="KRIT1_FRMD8_FERM_C"/>
</dbReference>
<keyword evidence="5" id="KW-1185">Reference proteome</keyword>
<feature type="compositionally biased region" description="Basic residues" evidence="2">
    <location>
        <begin position="429"/>
        <end position="441"/>
    </location>
</feature>
<dbReference type="InterPro" id="IPR035963">
    <property type="entry name" value="FERM_2"/>
</dbReference>
<dbReference type="InterPro" id="IPR019749">
    <property type="entry name" value="Band_41_domain"/>
</dbReference>
<dbReference type="CDD" id="cd14473">
    <property type="entry name" value="FERM_B-lobe"/>
    <property type="match status" value="1"/>
</dbReference>
<dbReference type="Pfam" id="PF00373">
    <property type="entry name" value="FERM_M"/>
    <property type="match status" value="1"/>
</dbReference>
<organism evidence="4 5">
    <name type="scientific">Clavelina lepadiformis</name>
    <name type="common">Light-bulb sea squirt</name>
    <name type="synonym">Ascidia lepadiformis</name>
    <dbReference type="NCBI Taxonomy" id="159417"/>
    <lineage>
        <taxon>Eukaryota</taxon>
        <taxon>Metazoa</taxon>
        <taxon>Chordata</taxon>
        <taxon>Tunicata</taxon>
        <taxon>Ascidiacea</taxon>
        <taxon>Aplousobranchia</taxon>
        <taxon>Clavelinidae</taxon>
        <taxon>Clavelina</taxon>
    </lineage>
</organism>
<protein>
    <recommendedName>
        <fullName evidence="1">FERM domain-containing protein 8</fullName>
    </recommendedName>
</protein>
<dbReference type="EMBL" id="CAWYQH010000035">
    <property type="protein sequence ID" value="CAK8676486.1"/>
    <property type="molecule type" value="Genomic_DNA"/>
</dbReference>
<feature type="region of interest" description="Disordered" evidence="2">
    <location>
        <begin position="378"/>
        <end position="456"/>
    </location>
</feature>
<evidence type="ECO:0000256" key="2">
    <source>
        <dbReference type="SAM" id="MobiDB-lite"/>
    </source>
</evidence>
<proteinExistence type="predicted"/>
<dbReference type="SUPFAM" id="SSF47031">
    <property type="entry name" value="Second domain of FERM"/>
    <property type="match status" value="1"/>
</dbReference>
<dbReference type="InterPro" id="IPR014352">
    <property type="entry name" value="FERM/acyl-CoA-bd_prot_sf"/>
</dbReference>
<feature type="compositionally biased region" description="Basic and acidic residues" evidence="2">
    <location>
        <begin position="447"/>
        <end position="456"/>
    </location>
</feature>